<dbReference type="InterPro" id="IPR000073">
    <property type="entry name" value="AB_hydrolase_1"/>
</dbReference>
<evidence type="ECO:0000259" key="1">
    <source>
        <dbReference type="Pfam" id="PF00561"/>
    </source>
</evidence>
<dbReference type="GO" id="GO:0016787">
    <property type="term" value="F:hydrolase activity"/>
    <property type="evidence" value="ECO:0007669"/>
    <property type="project" value="UniProtKB-KW"/>
</dbReference>
<proteinExistence type="predicted"/>
<dbReference type="SUPFAM" id="SSF53474">
    <property type="entry name" value="alpha/beta-Hydrolases"/>
    <property type="match status" value="2"/>
</dbReference>
<dbReference type="InterPro" id="IPR029058">
    <property type="entry name" value="AB_hydrolase_fold"/>
</dbReference>
<dbReference type="RefSeq" id="WP_160734075.1">
    <property type="nucleotide sequence ID" value="NZ_WTYO01000005.1"/>
</dbReference>
<keyword evidence="2" id="KW-0378">Hydrolase</keyword>
<protein>
    <submittedName>
        <fullName evidence="2">Alpha/beta fold hydrolase</fullName>
    </submittedName>
</protein>
<dbReference type="Proteomes" id="UP000444401">
    <property type="component" value="Unassembled WGS sequence"/>
</dbReference>
<sequence>MTISRHFLDVAGRRVHYRKAGSGPPLLMIHQSPRSSAEYEPLMERWSEHFTCIAPDSPGFGQSDPLPGGPTIDDFADAIVAFADAAGLECVPAYGFHSGGIILVTALRRHPRRFAALAIGGYGIWTEEERAIFGESYLPPFQPSAYGEHLTWLWNRMLEQSWFFPWFDVRHQARLRMAHADPVKVDAAVREMLDSGDAYRAGYGAVLRAPRDIPAPGEATAPVLITAYDGDPLQAHLARLGELPESWVARPVATPAAHQDESFAFLSIASGEGRVEIGEADDEGFARVAAEGFDGLVHWRGDRAAGRVVLHAPGGSVELLDAGDSLLIDLPGHGLSDPYDGDADIAAWSRLTAAAIEAICPSTPQVVAGEGVSGLLALAVAARLGAEAEAFDAHIPRADAAGEWIERQPDLVPDRFGNYLTEAWGAVRAARFFWPWFRADPAHAIPFDPEDVAPERLALRHRALVRARAAKPLLRALLTADRAALVAGVPSIRRWDLAEWARANAEIRAEIWLPEG</sequence>
<dbReference type="Pfam" id="PF00561">
    <property type="entry name" value="Abhydrolase_1"/>
    <property type="match status" value="1"/>
</dbReference>
<comment type="caution">
    <text evidence="2">The sequence shown here is derived from an EMBL/GenBank/DDBJ whole genome shotgun (WGS) entry which is preliminary data.</text>
</comment>
<reference evidence="2 3" key="1">
    <citation type="submission" date="2019-12" db="EMBL/GenBank/DDBJ databases">
        <title>Genomic-based taxomic classification of the family Erythrobacteraceae.</title>
        <authorList>
            <person name="Xu L."/>
        </authorList>
    </citation>
    <scope>NUCLEOTIDE SEQUENCE [LARGE SCALE GENOMIC DNA]</scope>
    <source>
        <strain evidence="2 3">H32</strain>
    </source>
</reference>
<gene>
    <name evidence="2" type="ORF">GRI72_11555</name>
</gene>
<accession>A0ABW9UZT1</accession>
<dbReference type="Gene3D" id="3.40.50.1820">
    <property type="entry name" value="alpha/beta hydrolase"/>
    <property type="match status" value="2"/>
</dbReference>
<name>A0ABW9UZT1_9SPHN</name>
<keyword evidence="3" id="KW-1185">Reference proteome</keyword>
<evidence type="ECO:0000313" key="3">
    <source>
        <dbReference type="Proteomes" id="UP000444401"/>
    </source>
</evidence>
<evidence type="ECO:0000313" key="2">
    <source>
        <dbReference type="EMBL" id="MXO69456.1"/>
    </source>
</evidence>
<organism evidence="2 3">
    <name type="scientific">Pelagerythrobacter marinus</name>
    <dbReference type="NCBI Taxonomy" id="538382"/>
    <lineage>
        <taxon>Bacteria</taxon>
        <taxon>Pseudomonadati</taxon>
        <taxon>Pseudomonadota</taxon>
        <taxon>Alphaproteobacteria</taxon>
        <taxon>Sphingomonadales</taxon>
        <taxon>Erythrobacteraceae</taxon>
        <taxon>Pelagerythrobacter</taxon>
    </lineage>
</organism>
<dbReference type="EMBL" id="WTYO01000005">
    <property type="protein sequence ID" value="MXO69456.1"/>
    <property type="molecule type" value="Genomic_DNA"/>
</dbReference>
<feature type="domain" description="AB hydrolase-1" evidence="1">
    <location>
        <begin position="24"/>
        <end position="118"/>
    </location>
</feature>
<dbReference type="PANTHER" id="PTHR43798">
    <property type="entry name" value="MONOACYLGLYCEROL LIPASE"/>
    <property type="match status" value="1"/>
</dbReference>
<dbReference type="InterPro" id="IPR050266">
    <property type="entry name" value="AB_hydrolase_sf"/>
</dbReference>